<dbReference type="EMBL" id="CP039347">
    <property type="protein sequence ID" value="QCD86986.1"/>
    <property type="molecule type" value="Genomic_DNA"/>
</dbReference>
<protein>
    <submittedName>
        <fullName evidence="1">Uncharacterized protein</fullName>
    </submittedName>
</protein>
<name>A0A4D6LEY6_VIGUN</name>
<dbReference type="Proteomes" id="UP000501690">
    <property type="component" value="Linkage Group LG3"/>
</dbReference>
<sequence>MLSATSCSGETTSPKRDIVARWGRLSEAEGLAWARVPSLSEFMRVVFGLEGLSPIGVWDVLGGWTHDGQGTGKLFKSRPSEFISSKRELQHLIFGYVLRFSPRRMGFGLGDGHSRIGESGSPKRDRKEVLGEARWGRLSEAEGLAWARVPSLSEFMRVVFGLEGLSPIGVWDVLGGWTHDGQGTG</sequence>
<evidence type="ECO:0000313" key="1">
    <source>
        <dbReference type="EMBL" id="QCD86986.1"/>
    </source>
</evidence>
<proteinExistence type="predicted"/>
<dbReference type="AlphaFoldDB" id="A0A4D6LEY6"/>
<reference evidence="1 2" key="1">
    <citation type="submission" date="2019-04" db="EMBL/GenBank/DDBJ databases">
        <title>An improved genome assembly and genetic linkage map for asparagus bean, Vigna unguiculata ssp. sesquipedialis.</title>
        <authorList>
            <person name="Xia Q."/>
            <person name="Zhang R."/>
            <person name="Dong Y."/>
        </authorList>
    </citation>
    <scope>NUCLEOTIDE SEQUENCE [LARGE SCALE GENOMIC DNA]</scope>
    <source>
        <tissue evidence="1">Leaf</tissue>
    </source>
</reference>
<keyword evidence="2" id="KW-1185">Reference proteome</keyword>
<accession>A0A4D6LEY6</accession>
<gene>
    <name evidence="1" type="ORF">DEO72_LG3g1517</name>
</gene>
<evidence type="ECO:0000313" key="2">
    <source>
        <dbReference type="Proteomes" id="UP000501690"/>
    </source>
</evidence>
<organism evidence="1 2">
    <name type="scientific">Vigna unguiculata</name>
    <name type="common">Cowpea</name>
    <dbReference type="NCBI Taxonomy" id="3917"/>
    <lineage>
        <taxon>Eukaryota</taxon>
        <taxon>Viridiplantae</taxon>
        <taxon>Streptophyta</taxon>
        <taxon>Embryophyta</taxon>
        <taxon>Tracheophyta</taxon>
        <taxon>Spermatophyta</taxon>
        <taxon>Magnoliopsida</taxon>
        <taxon>eudicotyledons</taxon>
        <taxon>Gunneridae</taxon>
        <taxon>Pentapetalae</taxon>
        <taxon>rosids</taxon>
        <taxon>fabids</taxon>
        <taxon>Fabales</taxon>
        <taxon>Fabaceae</taxon>
        <taxon>Papilionoideae</taxon>
        <taxon>50 kb inversion clade</taxon>
        <taxon>NPAAA clade</taxon>
        <taxon>indigoferoid/millettioid clade</taxon>
        <taxon>Phaseoleae</taxon>
        <taxon>Vigna</taxon>
    </lineage>
</organism>